<dbReference type="EMBL" id="VKHP01000009">
    <property type="protein sequence ID" value="NEU95053.1"/>
    <property type="molecule type" value="Genomic_DNA"/>
</dbReference>
<accession>A0A6P1B9T7</accession>
<gene>
    <name evidence="1" type="ORF">FNJ47_04215</name>
</gene>
<reference evidence="1 2" key="1">
    <citation type="journal article" date="2020" name="Arch. Microbiol.">
        <title>Bradyrhizobium uaiense sp. nov., a new highly efficient cowpea symbiont.</title>
        <authorList>
            <person name="Cabral Michel D."/>
            <person name="Azarias Guimaraes A."/>
            <person name="Martins da Costa E."/>
            <person name="Soares de Carvalho T."/>
            <person name="Balsanelli E."/>
            <person name="Willems A."/>
            <person name="Maltempi de Souza E."/>
            <person name="de Souza Moreira F.M."/>
        </authorList>
    </citation>
    <scope>NUCLEOTIDE SEQUENCE [LARGE SCALE GENOMIC DNA]</scope>
    <source>
        <strain evidence="1 2">UFLA 03-164</strain>
    </source>
</reference>
<proteinExistence type="predicted"/>
<sequence>MHTNLKPSQRVSVVDSINPQSAAAAVTTGWIDAGKFHNYMAVISLGVLGAAATVDAKIQQATSAAGAGAKDIAGKAITQRTKAGADDNKQVMINLKQEDLDINNGFGFFQVSVTPAVAACLVGCSVLGFDARYGFATDSDAATVAEVVG</sequence>
<organism evidence="1 2">
    <name type="scientific">Bradyrhizobium uaiense</name>
    <dbReference type="NCBI Taxonomy" id="2594946"/>
    <lineage>
        <taxon>Bacteria</taxon>
        <taxon>Pseudomonadati</taxon>
        <taxon>Pseudomonadota</taxon>
        <taxon>Alphaproteobacteria</taxon>
        <taxon>Hyphomicrobiales</taxon>
        <taxon>Nitrobacteraceae</taxon>
        <taxon>Bradyrhizobium</taxon>
    </lineage>
</organism>
<dbReference type="RefSeq" id="WP_163150912.1">
    <property type="nucleotide sequence ID" value="NZ_VKHP01000009.1"/>
</dbReference>
<evidence type="ECO:0000313" key="1">
    <source>
        <dbReference type="EMBL" id="NEU95053.1"/>
    </source>
</evidence>
<name>A0A6P1B9T7_9BRAD</name>
<comment type="caution">
    <text evidence="1">The sequence shown here is derived from an EMBL/GenBank/DDBJ whole genome shotgun (WGS) entry which is preliminary data.</text>
</comment>
<dbReference type="AlphaFoldDB" id="A0A6P1B9T7"/>
<evidence type="ECO:0000313" key="2">
    <source>
        <dbReference type="Proteomes" id="UP000468531"/>
    </source>
</evidence>
<dbReference type="Proteomes" id="UP000468531">
    <property type="component" value="Unassembled WGS sequence"/>
</dbReference>
<protein>
    <submittedName>
        <fullName evidence="1">Uncharacterized protein</fullName>
    </submittedName>
</protein>
<keyword evidence="2" id="KW-1185">Reference proteome</keyword>